<dbReference type="EMBL" id="JAFJMO010000018">
    <property type="protein sequence ID" value="KAJ8250525.1"/>
    <property type="molecule type" value="Genomic_DNA"/>
</dbReference>
<protein>
    <submittedName>
        <fullName evidence="2">Uncharacterized protein</fullName>
    </submittedName>
</protein>
<keyword evidence="3" id="KW-1185">Reference proteome</keyword>
<evidence type="ECO:0000313" key="2">
    <source>
        <dbReference type="EMBL" id="KAJ8250525.1"/>
    </source>
</evidence>
<dbReference type="AlphaFoldDB" id="A0A9Q1CW88"/>
<dbReference type="Proteomes" id="UP001152803">
    <property type="component" value="Unassembled WGS sequence"/>
</dbReference>
<proteinExistence type="predicted"/>
<reference evidence="2" key="1">
    <citation type="journal article" date="2023" name="Science">
        <title>Genome structures resolve the early diversification of teleost fishes.</title>
        <authorList>
            <person name="Parey E."/>
            <person name="Louis A."/>
            <person name="Montfort J."/>
            <person name="Bouchez O."/>
            <person name="Roques C."/>
            <person name="Iampietro C."/>
            <person name="Lluch J."/>
            <person name="Castinel A."/>
            <person name="Donnadieu C."/>
            <person name="Desvignes T."/>
            <person name="Floi Bucao C."/>
            <person name="Jouanno E."/>
            <person name="Wen M."/>
            <person name="Mejri S."/>
            <person name="Dirks R."/>
            <person name="Jansen H."/>
            <person name="Henkel C."/>
            <person name="Chen W.J."/>
            <person name="Zahm M."/>
            <person name="Cabau C."/>
            <person name="Klopp C."/>
            <person name="Thompson A.W."/>
            <person name="Robinson-Rechavi M."/>
            <person name="Braasch I."/>
            <person name="Lecointre G."/>
            <person name="Bobe J."/>
            <person name="Postlethwait J.H."/>
            <person name="Berthelot C."/>
            <person name="Roest Crollius H."/>
            <person name="Guiguen Y."/>
        </authorList>
    </citation>
    <scope>NUCLEOTIDE SEQUENCE</scope>
    <source>
        <strain evidence="2">Concon-B</strain>
    </source>
</reference>
<organism evidence="2 3">
    <name type="scientific">Conger conger</name>
    <name type="common">Conger eel</name>
    <name type="synonym">Muraena conger</name>
    <dbReference type="NCBI Taxonomy" id="82655"/>
    <lineage>
        <taxon>Eukaryota</taxon>
        <taxon>Metazoa</taxon>
        <taxon>Chordata</taxon>
        <taxon>Craniata</taxon>
        <taxon>Vertebrata</taxon>
        <taxon>Euteleostomi</taxon>
        <taxon>Actinopterygii</taxon>
        <taxon>Neopterygii</taxon>
        <taxon>Teleostei</taxon>
        <taxon>Anguilliformes</taxon>
        <taxon>Congridae</taxon>
        <taxon>Conger</taxon>
    </lineage>
</organism>
<accession>A0A9Q1CW88</accession>
<evidence type="ECO:0000256" key="1">
    <source>
        <dbReference type="SAM" id="MobiDB-lite"/>
    </source>
</evidence>
<comment type="caution">
    <text evidence="2">The sequence shown here is derived from an EMBL/GenBank/DDBJ whole genome shotgun (WGS) entry which is preliminary data.</text>
</comment>
<name>A0A9Q1CW88_CONCO</name>
<feature type="region of interest" description="Disordered" evidence="1">
    <location>
        <begin position="64"/>
        <end position="87"/>
    </location>
</feature>
<evidence type="ECO:0000313" key="3">
    <source>
        <dbReference type="Proteomes" id="UP001152803"/>
    </source>
</evidence>
<gene>
    <name evidence="2" type="ORF">COCON_G00224470</name>
</gene>
<sequence length="87" mass="9867">MTLWIVGRERNPPPRVSKLENLANARTRKEFVPEHNEVACRGRDARPHRIVLAVPSNPDRFFPPERHSRAEPLPLQAAVSDVRAGRG</sequence>